<protein>
    <submittedName>
        <fullName evidence="1">Uncharacterized protein</fullName>
    </submittedName>
</protein>
<dbReference type="EMBL" id="SZYD01000014">
    <property type="protein sequence ID" value="KAD4179645.1"/>
    <property type="molecule type" value="Genomic_DNA"/>
</dbReference>
<accession>A0A5N6N1S2</accession>
<dbReference type="Proteomes" id="UP000326396">
    <property type="component" value="Linkage Group LG4"/>
</dbReference>
<dbReference type="AlphaFoldDB" id="A0A5N6N1S2"/>
<evidence type="ECO:0000313" key="2">
    <source>
        <dbReference type="Proteomes" id="UP000326396"/>
    </source>
</evidence>
<reference evidence="1 2" key="1">
    <citation type="submission" date="2019-05" db="EMBL/GenBank/DDBJ databases">
        <title>Mikania micrantha, genome provides insights into the molecular mechanism of rapid growth.</title>
        <authorList>
            <person name="Liu B."/>
        </authorList>
    </citation>
    <scope>NUCLEOTIDE SEQUENCE [LARGE SCALE GENOMIC DNA]</scope>
    <source>
        <strain evidence="1">NLD-2019</strain>
        <tissue evidence="1">Leaf</tissue>
    </source>
</reference>
<sequence length="130" mass="15383">MDVMNSLNNVDEDMIARKKALDFIFKDQCHFFSRWDVPETRPCTFKVVSDDIENTSGTENTHTTFFIQQELDRILAELYDNKLLELFEILEAESNFKESKTCIKLLMKEKNVARRSELIKGVNERKRQRT</sequence>
<name>A0A5N6N1S2_9ASTR</name>
<organism evidence="1 2">
    <name type="scientific">Mikania micrantha</name>
    <name type="common">bitter vine</name>
    <dbReference type="NCBI Taxonomy" id="192012"/>
    <lineage>
        <taxon>Eukaryota</taxon>
        <taxon>Viridiplantae</taxon>
        <taxon>Streptophyta</taxon>
        <taxon>Embryophyta</taxon>
        <taxon>Tracheophyta</taxon>
        <taxon>Spermatophyta</taxon>
        <taxon>Magnoliopsida</taxon>
        <taxon>eudicotyledons</taxon>
        <taxon>Gunneridae</taxon>
        <taxon>Pentapetalae</taxon>
        <taxon>asterids</taxon>
        <taxon>campanulids</taxon>
        <taxon>Asterales</taxon>
        <taxon>Asteraceae</taxon>
        <taxon>Asteroideae</taxon>
        <taxon>Heliantheae alliance</taxon>
        <taxon>Eupatorieae</taxon>
        <taxon>Mikania</taxon>
    </lineage>
</organism>
<keyword evidence="2" id="KW-1185">Reference proteome</keyword>
<evidence type="ECO:0000313" key="1">
    <source>
        <dbReference type="EMBL" id="KAD4179645.1"/>
    </source>
</evidence>
<proteinExistence type="predicted"/>
<gene>
    <name evidence="1" type="ORF">E3N88_28236</name>
</gene>
<comment type="caution">
    <text evidence="1">The sequence shown here is derived from an EMBL/GenBank/DDBJ whole genome shotgun (WGS) entry which is preliminary data.</text>
</comment>